<dbReference type="CDD" id="cd05254">
    <property type="entry name" value="dTDP_HR_like_SDR_e"/>
    <property type="match status" value="1"/>
</dbReference>
<dbReference type="InterPro" id="IPR029903">
    <property type="entry name" value="RmlD-like-bd"/>
</dbReference>
<dbReference type="Proteomes" id="UP000198855">
    <property type="component" value="Unassembled WGS sequence"/>
</dbReference>
<dbReference type="SUPFAM" id="SSF51735">
    <property type="entry name" value="NAD(P)-binding Rossmann-fold domains"/>
    <property type="match status" value="1"/>
</dbReference>
<dbReference type="EMBL" id="FOMT01000002">
    <property type="protein sequence ID" value="SFE12414.1"/>
    <property type="molecule type" value="Genomic_DNA"/>
</dbReference>
<evidence type="ECO:0000256" key="1">
    <source>
        <dbReference type="ARBA" id="ARBA00010944"/>
    </source>
</evidence>
<keyword evidence="2" id="KW-0560">Oxidoreductase</keyword>
<gene>
    <name evidence="4" type="ORF">SAMN05216378_2405</name>
</gene>
<dbReference type="NCBIfam" id="TIGR01214">
    <property type="entry name" value="rmlD"/>
    <property type="match status" value="1"/>
</dbReference>
<reference evidence="5" key="1">
    <citation type="submission" date="2016-10" db="EMBL/GenBank/DDBJ databases">
        <authorList>
            <person name="Varghese N."/>
            <person name="Submissions S."/>
        </authorList>
    </citation>
    <scope>NUCLEOTIDE SEQUENCE [LARGE SCALE GENOMIC DNA]</scope>
    <source>
        <strain evidence="5">CGMCC 1.10784</strain>
    </source>
</reference>
<dbReference type="GO" id="GO:0005829">
    <property type="term" value="C:cytosol"/>
    <property type="evidence" value="ECO:0007669"/>
    <property type="project" value="TreeGrafter"/>
</dbReference>
<dbReference type="PANTHER" id="PTHR10491:SF4">
    <property type="entry name" value="METHIONINE ADENOSYLTRANSFERASE 2 SUBUNIT BETA"/>
    <property type="match status" value="1"/>
</dbReference>
<organism evidence="4 5">
    <name type="scientific">Paenibacillus catalpae</name>
    <dbReference type="NCBI Taxonomy" id="1045775"/>
    <lineage>
        <taxon>Bacteria</taxon>
        <taxon>Bacillati</taxon>
        <taxon>Bacillota</taxon>
        <taxon>Bacilli</taxon>
        <taxon>Bacillales</taxon>
        <taxon>Paenibacillaceae</taxon>
        <taxon>Paenibacillus</taxon>
    </lineage>
</organism>
<comment type="similarity">
    <text evidence="1 2">Belongs to the dTDP-4-dehydrorhamnose reductase family.</text>
</comment>
<evidence type="ECO:0000313" key="4">
    <source>
        <dbReference type="EMBL" id="SFE12414.1"/>
    </source>
</evidence>
<dbReference type="FunFam" id="3.40.50.720:FF:000159">
    <property type="entry name" value="dTDP-4-dehydrorhamnose reductase"/>
    <property type="match status" value="1"/>
</dbReference>
<comment type="function">
    <text evidence="2">Catalyzes the reduction of dTDP-6-deoxy-L-lyxo-4-hexulose to yield dTDP-L-rhamnose.</text>
</comment>
<sequence length="292" mass="32510">MTGSQEQRKLKVAVTGANGQLGRELVMLETGGKFEMIGLDRTALDITDLEQCRRVFALLRPDAIIHCAAYTAVDQAEAEPDEAFRINAAGTRNVAVAAREIGAKLCAVSTDYVFDGTGTAPYKEYDRTNPQTVYGQSKLAGEQAVISLHDRYFIVRTSWVFGGYGNNFVKTMLKLASDRDQLTVVADQWGSPTYTRDLALFMLELIQTDFYGIYHASNSGICSWYEFAQAIMEESGSRTRIEPCTTAEFPRPAPRPHYSVMDHSAIRSNSLTPLQPWRDALKHYLLNTGTKK</sequence>
<evidence type="ECO:0000256" key="2">
    <source>
        <dbReference type="RuleBase" id="RU364082"/>
    </source>
</evidence>
<dbReference type="InterPro" id="IPR036291">
    <property type="entry name" value="NAD(P)-bd_dom_sf"/>
</dbReference>
<evidence type="ECO:0000313" key="5">
    <source>
        <dbReference type="Proteomes" id="UP000198855"/>
    </source>
</evidence>
<name>A0A1I1XYN2_9BACL</name>
<dbReference type="Gene3D" id="3.40.50.720">
    <property type="entry name" value="NAD(P)-binding Rossmann-like Domain"/>
    <property type="match status" value="1"/>
</dbReference>
<evidence type="ECO:0000259" key="3">
    <source>
        <dbReference type="Pfam" id="PF04321"/>
    </source>
</evidence>
<dbReference type="EC" id="1.1.1.133" evidence="2"/>
<dbReference type="UniPathway" id="UPA00124"/>
<dbReference type="AlphaFoldDB" id="A0A1I1XYN2"/>
<dbReference type="GO" id="GO:0019305">
    <property type="term" value="P:dTDP-rhamnose biosynthetic process"/>
    <property type="evidence" value="ECO:0007669"/>
    <property type="project" value="UniProtKB-UniPathway"/>
</dbReference>
<keyword evidence="2" id="KW-0521">NADP</keyword>
<accession>A0A1I1XYN2</accession>
<dbReference type="GO" id="GO:0008831">
    <property type="term" value="F:dTDP-4-dehydrorhamnose reductase activity"/>
    <property type="evidence" value="ECO:0007669"/>
    <property type="project" value="UniProtKB-EC"/>
</dbReference>
<dbReference type="Gene3D" id="3.90.25.10">
    <property type="entry name" value="UDP-galactose 4-epimerase, domain 1"/>
    <property type="match status" value="1"/>
</dbReference>
<comment type="pathway">
    <text evidence="2">Carbohydrate biosynthesis; dTDP-L-rhamnose biosynthesis.</text>
</comment>
<protein>
    <recommendedName>
        <fullName evidence="2">dTDP-4-dehydrorhamnose reductase</fullName>
        <ecNumber evidence="2">1.1.1.133</ecNumber>
    </recommendedName>
</protein>
<dbReference type="InterPro" id="IPR005913">
    <property type="entry name" value="dTDP_dehydrorham_reduct"/>
</dbReference>
<dbReference type="Pfam" id="PF04321">
    <property type="entry name" value="RmlD_sub_bind"/>
    <property type="match status" value="1"/>
</dbReference>
<dbReference type="PANTHER" id="PTHR10491">
    <property type="entry name" value="DTDP-4-DEHYDRORHAMNOSE REDUCTASE"/>
    <property type="match status" value="1"/>
</dbReference>
<keyword evidence="5" id="KW-1185">Reference proteome</keyword>
<feature type="domain" description="RmlD-like substrate binding" evidence="3">
    <location>
        <begin position="11"/>
        <end position="285"/>
    </location>
</feature>
<proteinExistence type="inferred from homology"/>
<dbReference type="STRING" id="1045775.SAMN05216378_2405"/>